<dbReference type="PANTHER" id="PTHR48022:SF14">
    <property type="entry name" value="MAJOR FACILITATOR SUPERFAMILY (MFS) PROFILE DOMAIN-CONTAINING PROTEIN-RELATED"/>
    <property type="match status" value="1"/>
</dbReference>
<feature type="transmembrane region" description="Helical" evidence="10">
    <location>
        <begin position="364"/>
        <end position="381"/>
    </location>
</feature>
<keyword evidence="13" id="KW-1185">Reference proteome</keyword>
<dbReference type="InterPro" id="IPR020846">
    <property type="entry name" value="MFS_dom"/>
</dbReference>
<dbReference type="InterPro" id="IPR005828">
    <property type="entry name" value="MFS_sugar_transport-like"/>
</dbReference>
<accession>A0A1Y2B6M0</accession>
<keyword evidence="6 10" id="KW-0472">Membrane</keyword>
<dbReference type="InterPro" id="IPR005829">
    <property type="entry name" value="Sugar_transporter_CS"/>
</dbReference>
<feature type="region of interest" description="Disordered" evidence="9">
    <location>
        <begin position="548"/>
        <end position="573"/>
    </location>
</feature>
<comment type="caution">
    <text evidence="12">The sequence shown here is derived from an EMBL/GenBank/DDBJ whole genome shotgun (WGS) entry which is preliminary data.</text>
</comment>
<evidence type="ECO:0000256" key="7">
    <source>
        <dbReference type="ARBA" id="ARBA00049119"/>
    </source>
</evidence>
<dbReference type="NCBIfam" id="TIGR00879">
    <property type="entry name" value="SP"/>
    <property type="match status" value="1"/>
</dbReference>
<dbReference type="PROSITE" id="PS50850">
    <property type="entry name" value="MFS"/>
    <property type="match status" value="1"/>
</dbReference>
<feature type="transmembrane region" description="Helical" evidence="10">
    <location>
        <begin position="489"/>
        <end position="510"/>
    </location>
</feature>
<evidence type="ECO:0000313" key="12">
    <source>
        <dbReference type="EMBL" id="ORY30180.1"/>
    </source>
</evidence>
<sequence length="573" mass="62825">MSDSYSILQESEVDKFQFHPDVKTLVHGDSTEKSYGKASVAAFFSSPYVMMCSAAATLGGFLFGIDQGLISIILGLPRFLKLMPEIDATVSSDASFNKGLMTGILELGAALGALQSGYAADKISRRYVLLLGAAWFTIGSVLQTSAFHFAQLVVGRFIGGVGIGTLSCVAPLFIGEIAPPHLRGAMLVFESWMVVIGIVVAFYVTYGTRHLQNEWAYRLPFLLQMVPGFILAALVFVLPFSPRWLALRGRNAEALNTLSRLRRLPISDPRVQAEWVAIRAEVASNKIAQDLRHPSLADGSGSGLRREVLTWMDCFRPGIFRRTIIGIGLQFFQQFIGVNAIVYYSPTLFGTLGYNYETQLTYSGITNVMQLAGVTPTFFLMDRLGRRPLLLCGSVICFACHMIIGSVTAAYYKDWPSHPAGAKLGVAMLMIFMFSFGVSWCPIPWAVPPEVTASSYRSKSVALAVVSNWANNFIIGLIVPVLVQKTHGYGAFFFFAAFSAGSWFFVYFLVPETMGVSLEDMDAKFHSHTGQEDELRKVSLLNAIVSGGTAPMENTNDTPPADEKHLSEHFDYA</sequence>
<feature type="domain" description="Major facilitator superfamily (MFS) profile" evidence="11">
    <location>
        <begin position="52"/>
        <end position="514"/>
    </location>
</feature>
<dbReference type="OrthoDB" id="8120565at2759"/>
<dbReference type="PROSITE" id="PS00217">
    <property type="entry name" value="SUGAR_TRANSPORT_2"/>
    <property type="match status" value="1"/>
</dbReference>
<evidence type="ECO:0000256" key="9">
    <source>
        <dbReference type="SAM" id="MobiDB-lite"/>
    </source>
</evidence>
<feature type="compositionally biased region" description="Basic and acidic residues" evidence="9">
    <location>
        <begin position="561"/>
        <end position="573"/>
    </location>
</feature>
<dbReference type="InParanoid" id="A0A1Y2B6M0"/>
<dbReference type="SUPFAM" id="SSF103473">
    <property type="entry name" value="MFS general substrate transporter"/>
    <property type="match status" value="1"/>
</dbReference>
<evidence type="ECO:0000256" key="8">
    <source>
        <dbReference type="RuleBase" id="RU003346"/>
    </source>
</evidence>
<feature type="transmembrane region" description="Helical" evidence="10">
    <location>
        <begin position="127"/>
        <end position="147"/>
    </location>
</feature>
<protein>
    <submittedName>
        <fullName evidence="12">Arabinose-proton symporter</fullName>
    </submittedName>
</protein>
<name>A0A1Y2B6M0_9TREE</name>
<dbReference type="PRINTS" id="PR00171">
    <property type="entry name" value="SUGRTRNSPORT"/>
</dbReference>
<evidence type="ECO:0000259" key="11">
    <source>
        <dbReference type="PROSITE" id="PS50850"/>
    </source>
</evidence>
<feature type="transmembrane region" description="Helical" evidence="10">
    <location>
        <begin position="424"/>
        <end position="448"/>
    </location>
</feature>
<feature type="transmembrane region" description="Helical" evidence="10">
    <location>
        <begin position="324"/>
        <end position="344"/>
    </location>
</feature>
<dbReference type="EMBL" id="MCFC01000021">
    <property type="protein sequence ID" value="ORY30180.1"/>
    <property type="molecule type" value="Genomic_DNA"/>
</dbReference>
<keyword evidence="4 10" id="KW-0812">Transmembrane</keyword>
<comment type="similarity">
    <text evidence="2 8">Belongs to the major facilitator superfamily. Sugar transporter (TC 2.A.1.1) family.</text>
</comment>
<dbReference type="Gene3D" id="1.20.1250.20">
    <property type="entry name" value="MFS general substrate transporter like domains"/>
    <property type="match status" value="1"/>
</dbReference>
<feature type="transmembrane region" description="Helical" evidence="10">
    <location>
        <begin position="48"/>
        <end position="76"/>
    </location>
</feature>
<dbReference type="GO" id="GO:0016020">
    <property type="term" value="C:membrane"/>
    <property type="evidence" value="ECO:0007669"/>
    <property type="project" value="UniProtKB-SubCell"/>
</dbReference>
<evidence type="ECO:0000256" key="3">
    <source>
        <dbReference type="ARBA" id="ARBA00022448"/>
    </source>
</evidence>
<keyword evidence="3 8" id="KW-0813">Transport</keyword>
<dbReference type="InterPro" id="IPR050360">
    <property type="entry name" value="MFS_Sugar_Transporters"/>
</dbReference>
<evidence type="ECO:0000256" key="2">
    <source>
        <dbReference type="ARBA" id="ARBA00010992"/>
    </source>
</evidence>
<evidence type="ECO:0000256" key="1">
    <source>
        <dbReference type="ARBA" id="ARBA00004141"/>
    </source>
</evidence>
<feature type="transmembrane region" description="Helical" evidence="10">
    <location>
        <begin position="186"/>
        <end position="206"/>
    </location>
</feature>
<evidence type="ECO:0000256" key="6">
    <source>
        <dbReference type="ARBA" id="ARBA00023136"/>
    </source>
</evidence>
<dbReference type="PROSITE" id="PS00216">
    <property type="entry name" value="SUGAR_TRANSPORT_1"/>
    <property type="match status" value="1"/>
</dbReference>
<evidence type="ECO:0000256" key="4">
    <source>
        <dbReference type="ARBA" id="ARBA00022692"/>
    </source>
</evidence>
<feature type="transmembrane region" description="Helical" evidence="10">
    <location>
        <begin position="388"/>
        <end position="412"/>
    </location>
</feature>
<evidence type="ECO:0000313" key="13">
    <source>
        <dbReference type="Proteomes" id="UP000193986"/>
    </source>
</evidence>
<dbReference type="AlphaFoldDB" id="A0A1Y2B6M0"/>
<evidence type="ECO:0000256" key="10">
    <source>
        <dbReference type="SAM" id="Phobius"/>
    </source>
</evidence>
<feature type="transmembrane region" description="Helical" evidence="10">
    <location>
        <begin position="221"/>
        <end position="240"/>
    </location>
</feature>
<dbReference type="InterPro" id="IPR003663">
    <property type="entry name" value="Sugar/inositol_transpt"/>
</dbReference>
<dbReference type="Pfam" id="PF00083">
    <property type="entry name" value="Sugar_tr"/>
    <property type="match status" value="1"/>
</dbReference>
<feature type="transmembrane region" description="Helical" evidence="10">
    <location>
        <begin position="460"/>
        <end position="483"/>
    </location>
</feature>
<proteinExistence type="inferred from homology"/>
<comment type="subcellular location">
    <subcellularLocation>
        <location evidence="1">Membrane</location>
        <topology evidence="1">Multi-pass membrane protein</topology>
    </subcellularLocation>
</comment>
<reference evidence="12 13" key="1">
    <citation type="submission" date="2016-07" db="EMBL/GenBank/DDBJ databases">
        <title>Pervasive Adenine N6-methylation of Active Genes in Fungi.</title>
        <authorList>
            <consortium name="DOE Joint Genome Institute"/>
            <person name="Mondo S.J."/>
            <person name="Dannebaum R.O."/>
            <person name="Kuo R.C."/>
            <person name="Labutti K."/>
            <person name="Haridas S."/>
            <person name="Kuo A."/>
            <person name="Salamov A."/>
            <person name="Ahrendt S.R."/>
            <person name="Lipzen A."/>
            <person name="Sullivan W."/>
            <person name="Andreopoulos W.B."/>
            <person name="Clum A."/>
            <person name="Lindquist E."/>
            <person name="Daum C."/>
            <person name="Ramamoorthy G.K."/>
            <person name="Gryganskyi A."/>
            <person name="Culley D."/>
            <person name="Magnuson J.K."/>
            <person name="James T.Y."/>
            <person name="O'Malley M.A."/>
            <person name="Stajich J.E."/>
            <person name="Spatafora J.W."/>
            <person name="Visel A."/>
            <person name="Grigoriev I.V."/>
        </authorList>
    </citation>
    <scope>NUCLEOTIDE SEQUENCE [LARGE SCALE GENOMIC DNA]</scope>
    <source>
        <strain evidence="12 13">68-887.2</strain>
    </source>
</reference>
<dbReference type="Proteomes" id="UP000193986">
    <property type="component" value="Unassembled WGS sequence"/>
</dbReference>
<dbReference type="InterPro" id="IPR036259">
    <property type="entry name" value="MFS_trans_sf"/>
</dbReference>
<comment type="catalytic activity">
    <reaction evidence="7">
        <text>myo-inositol(out) + H(+)(out) = myo-inositol(in) + H(+)(in)</text>
        <dbReference type="Rhea" id="RHEA:60364"/>
        <dbReference type="ChEBI" id="CHEBI:15378"/>
        <dbReference type="ChEBI" id="CHEBI:17268"/>
    </reaction>
</comment>
<keyword evidence="5 10" id="KW-1133">Transmembrane helix</keyword>
<evidence type="ECO:0000256" key="5">
    <source>
        <dbReference type="ARBA" id="ARBA00022989"/>
    </source>
</evidence>
<gene>
    <name evidence="12" type="ORF">BCR39DRAFT_481022</name>
</gene>
<dbReference type="FunFam" id="1.20.1250.20:FF:000026">
    <property type="entry name" value="MFS quinate transporter QutD"/>
    <property type="match status" value="1"/>
</dbReference>
<organism evidence="12 13">
    <name type="scientific">Naematelia encephala</name>
    <dbReference type="NCBI Taxonomy" id="71784"/>
    <lineage>
        <taxon>Eukaryota</taxon>
        <taxon>Fungi</taxon>
        <taxon>Dikarya</taxon>
        <taxon>Basidiomycota</taxon>
        <taxon>Agaricomycotina</taxon>
        <taxon>Tremellomycetes</taxon>
        <taxon>Tremellales</taxon>
        <taxon>Naemateliaceae</taxon>
        <taxon>Naematelia</taxon>
    </lineage>
</organism>
<dbReference type="GO" id="GO:0005351">
    <property type="term" value="F:carbohydrate:proton symporter activity"/>
    <property type="evidence" value="ECO:0007669"/>
    <property type="project" value="TreeGrafter"/>
</dbReference>
<feature type="transmembrane region" description="Helical" evidence="10">
    <location>
        <begin position="153"/>
        <end position="174"/>
    </location>
</feature>
<dbReference type="PANTHER" id="PTHR48022">
    <property type="entry name" value="PLASTIDIC GLUCOSE TRANSPORTER 4"/>
    <property type="match status" value="1"/>
</dbReference>